<reference evidence="1 2" key="1">
    <citation type="journal article" date="2011" name="J. Bacteriol.">
        <title>Complete genome sequence of the hyperthermophilic, piezophilic, heterotrophic, and carboxydotrophic archaeon Thermococcus barophilus MP.</title>
        <authorList>
            <person name="Vannier P."/>
            <person name="Marteinsson V.T."/>
            <person name="Fridjonsson O.H."/>
            <person name="Oger P."/>
            <person name="Jebbar M."/>
        </authorList>
    </citation>
    <scope>NUCLEOTIDE SEQUENCE [LARGE SCALE GENOMIC DNA]</scope>
    <source>
        <strain evidence="2">DSM 11836 / MP</strain>
    </source>
</reference>
<dbReference type="EMBL" id="CP002372">
    <property type="protein sequence ID" value="ADT84127.1"/>
    <property type="molecule type" value="Genomic_DNA"/>
</dbReference>
<dbReference type="Proteomes" id="UP000007478">
    <property type="component" value="Chromosome"/>
</dbReference>
<accession>F0LMZ8</accession>
<dbReference type="KEGG" id="tba:TERMP_01151"/>
<name>F0LMZ8_THEBM</name>
<evidence type="ECO:0000313" key="1">
    <source>
        <dbReference type="EMBL" id="ADT84127.1"/>
    </source>
</evidence>
<proteinExistence type="predicted"/>
<sequence length="64" mass="7289">MCQSKVIVFEDGKAEVVMTDVTLLEVKDGKIIVKNLLGKELVLEGYEIDYIDFISHKVYLRLSV</sequence>
<gene>
    <name evidence="1" type="ordered locus">TERMP_01151</name>
</gene>
<dbReference type="GeneID" id="10041468"/>
<dbReference type="InterPro" id="IPR019300">
    <property type="entry name" value="CooT"/>
</dbReference>
<protein>
    <submittedName>
        <fullName evidence="1">Hypothetical RNA-binding protein</fullName>
    </submittedName>
</protein>
<dbReference type="HOGENOM" id="CLU_200895_2_1_2"/>
<dbReference type="RefSeq" id="WP_013467425.1">
    <property type="nucleotide sequence ID" value="NC_014804.1"/>
</dbReference>
<dbReference type="AlphaFoldDB" id="F0LMZ8"/>
<dbReference type="OrthoDB" id="134075at2157"/>
<dbReference type="Pfam" id="PF10133">
    <property type="entry name" value="CooT"/>
    <property type="match status" value="1"/>
</dbReference>
<organism evidence="1 2">
    <name type="scientific">Thermococcus barophilus (strain DSM 11836 / MP)</name>
    <dbReference type="NCBI Taxonomy" id="391623"/>
    <lineage>
        <taxon>Archaea</taxon>
        <taxon>Methanobacteriati</taxon>
        <taxon>Methanobacteriota</taxon>
        <taxon>Thermococci</taxon>
        <taxon>Thermococcales</taxon>
        <taxon>Thermococcaceae</taxon>
        <taxon>Thermococcus</taxon>
    </lineage>
</organism>
<keyword evidence="2" id="KW-1185">Reference proteome</keyword>
<dbReference type="eggNOG" id="arCOG10612">
    <property type="taxonomic scope" value="Archaea"/>
</dbReference>
<evidence type="ECO:0000313" key="2">
    <source>
        <dbReference type="Proteomes" id="UP000007478"/>
    </source>
</evidence>
<dbReference type="PATRIC" id="fig|391623.17.peg.1154"/>